<name>A0A0V8HI88_9BACI</name>
<keyword evidence="2" id="KW-0238">DNA-binding</keyword>
<dbReference type="PRINTS" id="PR00778">
    <property type="entry name" value="HTHARSR"/>
</dbReference>
<reference evidence="6" key="1">
    <citation type="submission" date="2016-08" db="EMBL/GenBank/DDBJ databases">
        <authorList>
            <person name="Varghese N."/>
            <person name="Submissions Spin"/>
        </authorList>
    </citation>
    <scope>NUCLEOTIDE SEQUENCE [LARGE SCALE GENOMIC DNA]</scope>
    <source>
        <strain evidence="6">SGD-1123</strain>
    </source>
</reference>
<dbReference type="InterPro" id="IPR051081">
    <property type="entry name" value="HTH_MetalResp_TranReg"/>
</dbReference>
<dbReference type="RefSeq" id="WP_058298299.1">
    <property type="nucleotide sequence ID" value="NZ_FMAU01000002.1"/>
</dbReference>
<dbReference type="Gene3D" id="1.10.10.10">
    <property type="entry name" value="Winged helix-like DNA-binding domain superfamily/Winged helix DNA-binding domain"/>
    <property type="match status" value="1"/>
</dbReference>
<dbReference type="InterPro" id="IPR001845">
    <property type="entry name" value="HTH_ArsR_DNA-bd_dom"/>
</dbReference>
<dbReference type="Proteomes" id="UP000181997">
    <property type="component" value="Unassembled WGS sequence"/>
</dbReference>
<dbReference type="SUPFAM" id="SSF46785">
    <property type="entry name" value="Winged helix' DNA-binding domain"/>
    <property type="match status" value="1"/>
</dbReference>
<protein>
    <recommendedName>
        <fullName evidence="4">HTH arsR-type domain-containing protein</fullName>
    </recommendedName>
</protein>
<dbReference type="Pfam" id="PF09860">
    <property type="entry name" value="DUF2087"/>
    <property type="match status" value="1"/>
</dbReference>
<dbReference type="NCBIfam" id="NF033788">
    <property type="entry name" value="HTH_metalloreg"/>
    <property type="match status" value="1"/>
</dbReference>
<evidence type="ECO:0000313" key="6">
    <source>
        <dbReference type="Proteomes" id="UP000181997"/>
    </source>
</evidence>
<dbReference type="PANTHER" id="PTHR33154">
    <property type="entry name" value="TRANSCRIPTIONAL REGULATOR, ARSR FAMILY"/>
    <property type="match status" value="1"/>
</dbReference>
<dbReference type="PROSITE" id="PS50987">
    <property type="entry name" value="HTH_ARSR_2"/>
    <property type="match status" value="1"/>
</dbReference>
<dbReference type="PANTHER" id="PTHR33154:SF33">
    <property type="entry name" value="TRANSCRIPTIONAL REPRESSOR SDPR"/>
    <property type="match status" value="1"/>
</dbReference>
<dbReference type="AlphaFoldDB" id="A0A0V8HI88"/>
<keyword evidence="6" id="KW-1185">Reference proteome</keyword>
<dbReference type="GO" id="GO:0003700">
    <property type="term" value="F:DNA-binding transcription factor activity"/>
    <property type="evidence" value="ECO:0007669"/>
    <property type="project" value="InterPro"/>
</dbReference>
<dbReference type="InterPro" id="IPR011991">
    <property type="entry name" value="ArsR-like_HTH"/>
</dbReference>
<proteinExistence type="predicted"/>
<gene>
    <name evidence="5" type="ORF">GA0061094_1919</name>
</gene>
<dbReference type="InterPro" id="IPR036388">
    <property type="entry name" value="WH-like_DNA-bd_sf"/>
</dbReference>
<sequence length="199" mass="23213">MQLEKQVAFHKTMGDPTRIKIVHLLGVGSMHVNAIAGKLGLTAPTISHHLNKLKECNLVYSRRDKNTMYYFLNKKVLEHHAAVLERFTNQKGVTTQMNEKILKEKQKVLNNFMEKSGRMKSIPAQQKKKLFLLEHMVEGLKTGTKYTEKEINEYIKNFHDDFATLRREFIIHQFMFRGNGIYEVNPREMWGSTALYKGE</sequence>
<evidence type="ECO:0000256" key="3">
    <source>
        <dbReference type="ARBA" id="ARBA00023163"/>
    </source>
</evidence>
<dbReference type="EMBL" id="FMAU01000002">
    <property type="protein sequence ID" value="SCC02298.1"/>
    <property type="molecule type" value="Genomic_DNA"/>
</dbReference>
<dbReference type="InterPro" id="IPR036390">
    <property type="entry name" value="WH_DNA-bd_sf"/>
</dbReference>
<accession>A0A0V8HI88</accession>
<keyword evidence="3" id="KW-0804">Transcription</keyword>
<evidence type="ECO:0000256" key="2">
    <source>
        <dbReference type="ARBA" id="ARBA00023125"/>
    </source>
</evidence>
<feature type="domain" description="HTH arsR-type" evidence="4">
    <location>
        <begin position="1"/>
        <end position="91"/>
    </location>
</feature>
<evidence type="ECO:0000313" key="5">
    <source>
        <dbReference type="EMBL" id="SCC02298.1"/>
    </source>
</evidence>
<organism evidence="5 6">
    <name type="scientific">[Bacillus] enclensis</name>
    <dbReference type="NCBI Taxonomy" id="1402860"/>
    <lineage>
        <taxon>Bacteria</taxon>
        <taxon>Bacillati</taxon>
        <taxon>Bacillota</taxon>
        <taxon>Bacilli</taxon>
        <taxon>Bacillales</taxon>
        <taxon>Bacillaceae</taxon>
        <taxon>Rossellomorea</taxon>
    </lineage>
</organism>
<keyword evidence="1" id="KW-0805">Transcription regulation</keyword>
<dbReference type="GO" id="GO:0003677">
    <property type="term" value="F:DNA binding"/>
    <property type="evidence" value="ECO:0007669"/>
    <property type="project" value="UniProtKB-KW"/>
</dbReference>
<dbReference type="InterPro" id="IPR018656">
    <property type="entry name" value="DUF2087"/>
</dbReference>
<evidence type="ECO:0000256" key="1">
    <source>
        <dbReference type="ARBA" id="ARBA00023015"/>
    </source>
</evidence>
<dbReference type="CDD" id="cd00090">
    <property type="entry name" value="HTH_ARSR"/>
    <property type="match status" value="1"/>
</dbReference>
<dbReference type="Pfam" id="PF01022">
    <property type="entry name" value="HTH_5"/>
    <property type="match status" value="1"/>
</dbReference>
<evidence type="ECO:0000259" key="4">
    <source>
        <dbReference type="PROSITE" id="PS50987"/>
    </source>
</evidence>
<dbReference type="SMART" id="SM00418">
    <property type="entry name" value="HTH_ARSR"/>
    <property type="match status" value="1"/>
</dbReference>
<dbReference type="OrthoDB" id="529288at2"/>